<evidence type="ECO:0000313" key="4">
    <source>
        <dbReference type="EMBL" id="KPL87111.1"/>
    </source>
</evidence>
<dbReference type="PIRSF" id="PIRSF005644">
    <property type="entry name" value="Hdrgns_mtr_HypE"/>
    <property type="match status" value="1"/>
</dbReference>
<organism evidence="4 5">
    <name type="scientific">Ardenticatena maritima</name>
    <dbReference type="NCBI Taxonomy" id="872965"/>
    <lineage>
        <taxon>Bacteria</taxon>
        <taxon>Bacillati</taxon>
        <taxon>Chloroflexota</taxon>
        <taxon>Ardenticatenia</taxon>
        <taxon>Ardenticatenales</taxon>
        <taxon>Ardenticatenaceae</taxon>
        <taxon>Ardenticatena</taxon>
    </lineage>
</organism>
<evidence type="ECO:0000259" key="2">
    <source>
        <dbReference type="Pfam" id="PF00586"/>
    </source>
</evidence>
<feature type="domain" description="PurM-like C-terminal" evidence="3">
    <location>
        <begin position="164"/>
        <end position="321"/>
    </location>
</feature>
<comment type="similarity">
    <text evidence="1">Belongs to the HypE family.</text>
</comment>
<evidence type="ECO:0008006" key="6">
    <source>
        <dbReference type="Google" id="ProtNLM"/>
    </source>
</evidence>
<dbReference type="PANTHER" id="PTHR30303:SF4">
    <property type="entry name" value="HYDROGENASE EXPRESSION_FORMATION PROTEIN HYPE"/>
    <property type="match status" value="1"/>
</dbReference>
<evidence type="ECO:0000256" key="1">
    <source>
        <dbReference type="ARBA" id="ARBA00006243"/>
    </source>
</evidence>
<dbReference type="Pfam" id="PF00586">
    <property type="entry name" value="AIRS"/>
    <property type="match status" value="1"/>
</dbReference>
<dbReference type="InterPro" id="IPR010918">
    <property type="entry name" value="PurM-like_C_dom"/>
</dbReference>
<dbReference type="PATRIC" id="fig|872965.6.peg.2698"/>
<dbReference type="PANTHER" id="PTHR30303">
    <property type="entry name" value="HYDROGENASE ISOENZYMES FORMATION PROTEIN HYPE"/>
    <property type="match status" value="1"/>
</dbReference>
<dbReference type="GO" id="GO:0051604">
    <property type="term" value="P:protein maturation"/>
    <property type="evidence" value="ECO:0007669"/>
    <property type="project" value="TreeGrafter"/>
</dbReference>
<dbReference type="Pfam" id="PF02769">
    <property type="entry name" value="AIRS_C"/>
    <property type="match status" value="1"/>
</dbReference>
<reference evidence="4 5" key="1">
    <citation type="submission" date="2015-07" db="EMBL/GenBank/DDBJ databases">
        <title>Whole genome sequence of Ardenticatena maritima DSM 23922.</title>
        <authorList>
            <person name="Hemp J."/>
            <person name="Ward L.M."/>
            <person name="Pace L.A."/>
            <person name="Fischer W.W."/>
        </authorList>
    </citation>
    <scope>NUCLEOTIDE SEQUENCE [LARGE SCALE GENOMIC DNA]</scope>
    <source>
        <strain evidence="4 5">110S</strain>
    </source>
</reference>
<dbReference type="RefSeq" id="WP_060687607.1">
    <property type="nucleotide sequence ID" value="NZ_LGKN01000006.1"/>
</dbReference>
<feature type="domain" description="PurM-like N-terminal" evidence="2">
    <location>
        <begin position="40"/>
        <end position="147"/>
    </location>
</feature>
<comment type="caution">
    <text evidence="4">The sequence shown here is derived from an EMBL/GenBank/DDBJ whole genome shotgun (WGS) entry which is preliminary data.</text>
</comment>
<dbReference type="EMBL" id="LGKN01000006">
    <property type="protein sequence ID" value="KPL87111.1"/>
    <property type="molecule type" value="Genomic_DNA"/>
</dbReference>
<accession>A0A0P6Y5I3</accession>
<dbReference type="InterPro" id="IPR036921">
    <property type="entry name" value="PurM-like_N_sf"/>
</dbReference>
<dbReference type="SUPFAM" id="SSF56042">
    <property type="entry name" value="PurM C-terminal domain-like"/>
    <property type="match status" value="1"/>
</dbReference>
<gene>
    <name evidence="4" type="ORF">SE16_11170</name>
</gene>
<sequence>MSAASSDHLGKLPPNLLESTILARLGAPRPEVLVPPRVGVDTGVIALDAQRVLVSTTDPIAAIERLGMEASAWLSVQLVASDLATSGLPPMYAIPTLAFPPHMSDAQMRRYWDAMHAAFAELGVAVVTGHTGRYEGVMGPIVGSLTMLAVGERDRLVVSTEMAQPGDRLLVTKGIALSAVGYFSHLFPNFLRHMCDAELLQRAQAMLWQLSTVRDALTAVRVGVGDAGVSAMHDATEGGVLGGIAELALGVGVGVRVDKAALPLSEEAACICRAFDLDPLITLSEGTLILAVRPHRVAAVQQALADEGIAAFDVGELRPREEGLMLVDVDGERPFTPPREDPYWRAYAWAVEQKLT</sequence>
<protein>
    <recommendedName>
        <fullName evidence="6">AIR synthase</fullName>
    </recommendedName>
</protein>
<evidence type="ECO:0000259" key="3">
    <source>
        <dbReference type="Pfam" id="PF02769"/>
    </source>
</evidence>
<proteinExistence type="inferred from homology"/>
<dbReference type="SUPFAM" id="SSF55326">
    <property type="entry name" value="PurM N-terminal domain-like"/>
    <property type="match status" value="1"/>
</dbReference>
<evidence type="ECO:0000313" key="5">
    <source>
        <dbReference type="Proteomes" id="UP000050502"/>
    </source>
</evidence>
<dbReference type="AlphaFoldDB" id="A0A0P6Y5I3"/>
<dbReference type="InterPro" id="IPR036676">
    <property type="entry name" value="PurM-like_C_sf"/>
</dbReference>
<dbReference type="Proteomes" id="UP000050502">
    <property type="component" value="Unassembled WGS sequence"/>
</dbReference>
<dbReference type="InterPro" id="IPR011854">
    <property type="entry name" value="HypE"/>
</dbReference>
<dbReference type="CDD" id="cd06061">
    <property type="entry name" value="PurM-like1"/>
    <property type="match status" value="1"/>
</dbReference>
<dbReference type="Gene3D" id="3.30.1330.10">
    <property type="entry name" value="PurM-like, N-terminal domain"/>
    <property type="match status" value="1"/>
</dbReference>
<dbReference type="InterPro" id="IPR016188">
    <property type="entry name" value="PurM-like_N"/>
</dbReference>
<dbReference type="Gene3D" id="3.90.650.10">
    <property type="entry name" value="PurM-like C-terminal domain"/>
    <property type="match status" value="1"/>
</dbReference>
<name>A0A0P6Y5I3_9CHLR</name>